<dbReference type="Proteomes" id="UP000325434">
    <property type="component" value="Unassembled WGS sequence"/>
</dbReference>
<accession>A0A5N6H7K6</accession>
<proteinExistence type="predicted"/>
<name>A0A5N6H7K6_ASPFL</name>
<reference evidence="1" key="1">
    <citation type="submission" date="2019-04" db="EMBL/GenBank/DDBJ databases">
        <title>Friends and foes A comparative genomics study of 23 Aspergillus species from section Flavi.</title>
        <authorList>
            <consortium name="DOE Joint Genome Institute"/>
            <person name="Kjaerbolling I."/>
            <person name="Vesth T."/>
            <person name="Frisvad J.C."/>
            <person name="Nybo J.L."/>
            <person name="Theobald S."/>
            <person name="Kildgaard S."/>
            <person name="Isbrandt T."/>
            <person name="Kuo A."/>
            <person name="Sato A."/>
            <person name="Lyhne E.K."/>
            <person name="Kogle M.E."/>
            <person name="Wiebenga A."/>
            <person name="Kun R.S."/>
            <person name="Lubbers R.J."/>
            <person name="Makela M.R."/>
            <person name="Barry K."/>
            <person name="Chovatia M."/>
            <person name="Clum A."/>
            <person name="Daum C."/>
            <person name="Haridas S."/>
            <person name="He G."/>
            <person name="LaButti K."/>
            <person name="Lipzen A."/>
            <person name="Mondo S."/>
            <person name="Riley R."/>
            <person name="Salamov A."/>
            <person name="Simmons B.A."/>
            <person name="Magnuson J.K."/>
            <person name="Henrissat B."/>
            <person name="Mortensen U.H."/>
            <person name="Larsen T.O."/>
            <person name="Devries R.P."/>
            <person name="Grigoriev I.V."/>
            <person name="Machida M."/>
            <person name="Baker S.E."/>
            <person name="Andersen M.R."/>
        </authorList>
    </citation>
    <scope>NUCLEOTIDE SEQUENCE [LARGE SCALE GENOMIC DNA]</scope>
    <source>
        <strain evidence="1">CBS 121.62</strain>
    </source>
</reference>
<evidence type="ECO:0000313" key="1">
    <source>
        <dbReference type="EMBL" id="KAB8250167.1"/>
    </source>
</evidence>
<sequence>MFGHCITTDQNTIVSIIGLVCVGYSNCEFTTVLTGSLADNYLSHAASGFRRAVLPPCAAYGCLAAVCARYV</sequence>
<dbReference type="EMBL" id="ML734567">
    <property type="protein sequence ID" value="KAB8250167.1"/>
    <property type="molecule type" value="Genomic_DNA"/>
</dbReference>
<protein>
    <submittedName>
        <fullName evidence="1">Uncharacterized protein</fullName>
    </submittedName>
</protein>
<dbReference type="AlphaFoldDB" id="A0A5N6H7K6"/>
<dbReference type="VEuPathDB" id="FungiDB:AFLA_010154"/>
<organism evidence="1">
    <name type="scientific">Aspergillus flavus</name>
    <dbReference type="NCBI Taxonomy" id="5059"/>
    <lineage>
        <taxon>Eukaryota</taxon>
        <taxon>Fungi</taxon>
        <taxon>Dikarya</taxon>
        <taxon>Ascomycota</taxon>
        <taxon>Pezizomycotina</taxon>
        <taxon>Eurotiomycetes</taxon>
        <taxon>Eurotiomycetidae</taxon>
        <taxon>Eurotiales</taxon>
        <taxon>Aspergillaceae</taxon>
        <taxon>Aspergillus</taxon>
        <taxon>Aspergillus subgen. Circumdati</taxon>
    </lineage>
</organism>
<gene>
    <name evidence="1" type="ORF">BDV35DRAFT_343239</name>
</gene>